<accession>E8R145</accession>
<dbReference type="STRING" id="575540.Isop_2830"/>
<keyword evidence="3" id="KW-1185">Reference proteome</keyword>
<protein>
    <submittedName>
        <fullName evidence="2">Uncharacterized protein</fullName>
    </submittedName>
</protein>
<sequence length="203" mass="22144">MSEGFANRSADVTSSYDHPQLIFSSHFFRPNSKLLIPYLLLRTPHSPNPTLLNPPHPTAHTPLPTPHCPLPTAHTPLPTAHCPLPTPYTPHPTPHTPHPTPHTPHPTLHSTAQPRSSNPRRKRRSGYDDVQAGGRRLVGVEFPARNQSSSVRSTGVSRKGTGSLPPRGVMRADQTAPLIDSLIRLAEPSQKSAGRIPLWPLLG</sequence>
<gene>
    <name evidence="2" type="ordered locus">Isop_2830</name>
</gene>
<feature type="compositionally biased region" description="Pro residues" evidence="1">
    <location>
        <begin position="52"/>
        <end position="69"/>
    </location>
</feature>
<feature type="compositionally biased region" description="Polar residues" evidence="1">
    <location>
        <begin position="145"/>
        <end position="156"/>
    </location>
</feature>
<proteinExistence type="predicted"/>
<feature type="compositionally biased region" description="Low complexity" evidence="1">
    <location>
        <begin position="105"/>
        <end position="117"/>
    </location>
</feature>
<organism evidence="2 3">
    <name type="scientific">Isosphaera pallida (strain ATCC 43644 / DSM 9630 / IS1B)</name>
    <dbReference type="NCBI Taxonomy" id="575540"/>
    <lineage>
        <taxon>Bacteria</taxon>
        <taxon>Pseudomonadati</taxon>
        <taxon>Planctomycetota</taxon>
        <taxon>Planctomycetia</taxon>
        <taxon>Isosphaerales</taxon>
        <taxon>Isosphaeraceae</taxon>
        <taxon>Isosphaera</taxon>
    </lineage>
</organism>
<dbReference type="EMBL" id="CP002353">
    <property type="protein sequence ID" value="ADV63396.1"/>
    <property type="molecule type" value="Genomic_DNA"/>
</dbReference>
<dbReference type="InParanoid" id="E8R145"/>
<evidence type="ECO:0000313" key="3">
    <source>
        <dbReference type="Proteomes" id="UP000008631"/>
    </source>
</evidence>
<dbReference type="KEGG" id="ipa:Isop_2830"/>
<dbReference type="Proteomes" id="UP000008631">
    <property type="component" value="Chromosome"/>
</dbReference>
<name>E8R145_ISOPI</name>
<reference evidence="2 3" key="2">
    <citation type="journal article" date="2011" name="Stand. Genomic Sci.">
        <title>Complete genome sequence of Isosphaera pallida type strain (IS1B).</title>
        <authorList>
            <consortium name="US DOE Joint Genome Institute (JGI-PGF)"/>
            <person name="Goker M."/>
            <person name="Cleland D."/>
            <person name="Saunders E."/>
            <person name="Lapidus A."/>
            <person name="Nolan M."/>
            <person name="Lucas S."/>
            <person name="Hammon N."/>
            <person name="Deshpande S."/>
            <person name="Cheng J.F."/>
            <person name="Tapia R."/>
            <person name="Han C."/>
            <person name="Goodwin L."/>
            <person name="Pitluck S."/>
            <person name="Liolios K."/>
            <person name="Pagani I."/>
            <person name="Ivanova N."/>
            <person name="Mavromatis K."/>
            <person name="Pati A."/>
            <person name="Chen A."/>
            <person name="Palaniappan K."/>
            <person name="Land M."/>
            <person name="Hauser L."/>
            <person name="Chang Y.J."/>
            <person name="Jeffries C.D."/>
            <person name="Detter J.C."/>
            <person name="Beck B."/>
            <person name="Woyke T."/>
            <person name="Bristow J."/>
            <person name="Eisen J.A."/>
            <person name="Markowitz V."/>
            <person name="Hugenholtz P."/>
            <person name="Kyrpides N.C."/>
            <person name="Klenk H.P."/>
        </authorList>
    </citation>
    <scope>NUCLEOTIDE SEQUENCE [LARGE SCALE GENOMIC DNA]</scope>
    <source>
        <strain evidence="3">ATCC 43644 / DSM 9630 / IS1B</strain>
    </source>
</reference>
<reference key="1">
    <citation type="submission" date="2010-11" db="EMBL/GenBank/DDBJ databases">
        <title>The complete sequence of chromosome of Isophaera pallida ATCC 43644.</title>
        <authorList>
            <consortium name="US DOE Joint Genome Institute (JGI-PGF)"/>
            <person name="Lucas S."/>
            <person name="Copeland A."/>
            <person name="Lapidus A."/>
            <person name="Bruce D."/>
            <person name="Goodwin L."/>
            <person name="Pitluck S."/>
            <person name="Kyrpides N."/>
            <person name="Mavromatis K."/>
            <person name="Pagani I."/>
            <person name="Ivanova N."/>
            <person name="Saunders E."/>
            <person name="Brettin T."/>
            <person name="Detter J.C."/>
            <person name="Han C."/>
            <person name="Tapia R."/>
            <person name="Land M."/>
            <person name="Hauser L."/>
            <person name="Markowitz V."/>
            <person name="Cheng J.-F."/>
            <person name="Hugenholtz P."/>
            <person name="Woyke T."/>
            <person name="Wu D."/>
            <person name="Eisen J.A."/>
        </authorList>
    </citation>
    <scope>NUCLEOTIDE SEQUENCE</scope>
    <source>
        <strain>ATCC 43644</strain>
    </source>
</reference>
<feature type="compositionally biased region" description="Pro residues" evidence="1">
    <location>
        <begin position="84"/>
        <end position="104"/>
    </location>
</feature>
<feature type="region of interest" description="Disordered" evidence="1">
    <location>
        <begin position="49"/>
        <end position="173"/>
    </location>
</feature>
<evidence type="ECO:0000256" key="1">
    <source>
        <dbReference type="SAM" id="MobiDB-lite"/>
    </source>
</evidence>
<feature type="compositionally biased region" description="Low complexity" evidence="1">
    <location>
        <begin position="70"/>
        <end position="83"/>
    </location>
</feature>
<dbReference type="HOGENOM" id="CLU_1347403_0_0_0"/>
<evidence type="ECO:0000313" key="2">
    <source>
        <dbReference type="EMBL" id="ADV63396.1"/>
    </source>
</evidence>
<dbReference type="AlphaFoldDB" id="E8R145"/>